<dbReference type="AlphaFoldDB" id="A0A2J7ZUP7"/>
<evidence type="ECO:0000256" key="2">
    <source>
        <dbReference type="SAM" id="MobiDB-lite"/>
    </source>
</evidence>
<sequence>MPAEIEAYEQALHSALGELQRVRASEEARLAVRVDESTRRFSQQLEMLQQQYLAEVEKLKRQTVEELHKQRALCEATLASRMRVLQGELRHERPAGMLPPPHMALPRSPRAAGTTQLGAAAAGLRAPPSPSPLSLRQDIPGRPTPGVRMRSAPNSRWPPDTPGGNTPKATPAGAGYW</sequence>
<keyword evidence="1" id="KW-0175">Coiled coil</keyword>
<dbReference type="EMBL" id="PGGS01000436">
    <property type="protein sequence ID" value="PNH03994.1"/>
    <property type="molecule type" value="Genomic_DNA"/>
</dbReference>
<evidence type="ECO:0000313" key="4">
    <source>
        <dbReference type="Proteomes" id="UP000236333"/>
    </source>
</evidence>
<feature type="compositionally biased region" description="Low complexity" evidence="2">
    <location>
        <begin position="118"/>
        <end position="137"/>
    </location>
</feature>
<dbReference type="OrthoDB" id="543996at2759"/>
<evidence type="ECO:0000256" key="1">
    <source>
        <dbReference type="SAM" id="Coils"/>
    </source>
</evidence>
<evidence type="ECO:0000313" key="3">
    <source>
        <dbReference type="EMBL" id="PNH03994.1"/>
    </source>
</evidence>
<accession>A0A2J7ZUP7</accession>
<reference evidence="3 4" key="1">
    <citation type="journal article" date="2017" name="Mol. Biol. Evol.">
        <title>The 4-celled Tetrabaena socialis nuclear genome reveals the essential components for genetic control of cell number at the origin of multicellularity in the volvocine lineage.</title>
        <authorList>
            <person name="Featherston J."/>
            <person name="Arakaki Y."/>
            <person name="Hanschen E.R."/>
            <person name="Ferris P.J."/>
            <person name="Michod R.E."/>
            <person name="Olson B.J.S.C."/>
            <person name="Nozaki H."/>
            <person name="Durand P.M."/>
        </authorList>
    </citation>
    <scope>NUCLEOTIDE SEQUENCE [LARGE SCALE GENOMIC DNA]</scope>
    <source>
        <strain evidence="3 4">NIES-571</strain>
    </source>
</reference>
<proteinExistence type="predicted"/>
<gene>
    <name evidence="3" type="ORF">TSOC_009899</name>
</gene>
<organism evidence="3 4">
    <name type="scientific">Tetrabaena socialis</name>
    <dbReference type="NCBI Taxonomy" id="47790"/>
    <lineage>
        <taxon>Eukaryota</taxon>
        <taxon>Viridiplantae</taxon>
        <taxon>Chlorophyta</taxon>
        <taxon>core chlorophytes</taxon>
        <taxon>Chlorophyceae</taxon>
        <taxon>CS clade</taxon>
        <taxon>Chlamydomonadales</taxon>
        <taxon>Tetrabaenaceae</taxon>
        <taxon>Tetrabaena</taxon>
    </lineage>
</organism>
<feature type="region of interest" description="Disordered" evidence="2">
    <location>
        <begin position="93"/>
        <end position="112"/>
    </location>
</feature>
<feature type="region of interest" description="Disordered" evidence="2">
    <location>
        <begin position="118"/>
        <end position="177"/>
    </location>
</feature>
<name>A0A2J7ZUP7_9CHLO</name>
<protein>
    <submittedName>
        <fullName evidence="3">Uncharacterized protein</fullName>
    </submittedName>
</protein>
<feature type="coiled-coil region" evidence="1">
    <location>
        <begin position="5"/>
        <end position="62"/>
    </location>
</feature>
<dbReference type="Proteomes" id="UP000236333">
    <property type="component" value="Unassembled WGS sequence"/>
</dbReference>
<keyword evidence="4" id="KW-1185">Reference proteome</keyword>
<comment type="caution">
    <text evidence="3">The sequence shown here is derived from an EMBL/GenBank/DDBJ whole genome shotgun (WGS) entry which is preliminary data.</text>
</comment>